<protein>
    <submittedName>
        <fullName evidence="5">RibD family protein</fullName>
    </submittedName>
</protein>
<dbReference type="STRING" id="1260251.SPISAL_06030"/>
<evidence type="ECO:0000256" key="1">
    <source>
        <dbReference type="ARBA" id="ARBA00005104"/>
    </source>
</evidence>
<proteinExistence type="predicted"/>
<keyword evidence="3" id="KW-0560">Oxidoreductase</keyword>
<sequence>MDKQVFNPPLHQDPHAAWRWLRSICRGDRDHDADPPDATPADLADYEPAEAAGVLCDRYAPLVAWRGSRPLVVAQLGQSLDGRIATANGHSHFVTGPADRVHLHRLRALSDGVLVGAGTVVADDPQLTVRSVPGRHPVRIVVCPRDGLDPTHRVFTGGEAPTWVITGEAGQPPSADRVFRPPVGDPPAILNALAAAGLQRLLIEGGARTVSAWLAAGLIDVLYLTVAPIIIGAGPMGLQLPAIDHMDQALRPQVQTFPLGRDRLYRLGFSAEAEP</sequence>
<dbReference type="InterPro" id="IPR024072">
    <property type="entry name" value="DHFR-like_dom_sf"/>
</dbReference>
<accession>A0A540VW88</accession>
<organism evidence="5 6">
    <name type="scientific">Spiribacter salinus</name>
    <dbReference type="NCBI Taxonomy" id="1335746"/>
    <lineage>
        <taxon>Bacteria</taxon>
        <taxon>Pseudomonadati</taxon>
        <taxon>Pseudomonadota</taxon>
        <taxon>Gammaproteobacteria</taxon>
        <taxon>Chromatiales</taxon>
        <taxon>Ectothiorhodospiraceae</taxon>
        <taxon>Spiribacter</taxon>
    </lineage>
</organism>
<feature type="domain" description="Bacterial bifunctional deaminase-reductase C-terminal" evidence="4">
    <location>
        <begin position="70"/>
        <end position="243"/>
    </location>
</feature>
<evidence type="ECO:0000313" key="5">
    <source>
        <dbReference type="EMBL" id="TQF01032.1"/>
    </source>
</evidence>
<dbReference type="PANTHER" id="PTHR38011:SF7">
    <property type="entry name" value="2,5-DIAMINO-6-RIBOSYLAMINO-4(3H)-PYRIMIDINONE 5'-PHOSPHATE REDUCTASE"/>
    <property type="match status" value="1"/>
</dbReference>
<reference evidence="5 6" key="1">
    <citation type="submission" date="2019-06" db="EMBL/GenBank/DDBJ databases">
        <title>Metagenome assembled Genome of Spiribacter salinus SL48-SHIP from the microbial mat of Salt Lake 48 (Novosibirsk region, Russia).</title>
        <authorList>
            <person name="Shipova A."/>
            <person name="Rozanov A.S."/>
            <person name="Bryanskaya A.V."/>
            <person name="Peltek S.E."/>
        </authorList>
    </citation>
    <scope>NUCLEOTIDE SEQUENCE [LARGE SCALE GENOMIC DNA]</scope>
    <source>
        <strain evidence="5">SL48-SHIP-2</strain>
    </source>
</reference>
<evidence type="ECO:0000259" key="4">
    <source>
        <dbReference type="Pfam" id="PF01872"/>
    </source>
</evidence>
<name>A0A540VW88_9GAMM</name>
<dbReference type="Proteomes" id="UP000315400">
    <property type="component" value="Unassembled WGS sequence"/>
</dbReference>
<comment type="pathway">
    <text evidence="1">Cofactor biosynthesis; riboflavin biosynthesis.</text>
</comment>
<dbReference type="GO" id="GO:0008703">
    <property type="term" value="F:5-amino-6-(5-phosphoribosylamino)uracil reductase activity"/>
    <property type="evidence" value="ECO:0007669"/>
    <property type="project" value="InterPro"/>
</dbReference>
<dbReference type="AlphaFoldDB" id="A0A540VW88"/>
<dbReference type="Gene3D" id="3.40.430.10">
    <property type="entry name" value="Dihydrofolate Reductase, subunit A"/>
    <property type="match status" value="1"/>
</dbReference>
<dbReference type="SUPFAM" id="SSF53597">
    <property type="entry name" value="Dihydrofolate reductase-like"/>
    <property type="match status" value="1"/>
</dbReference>
<evidence type="ECO:0000256" key="2">
    <source>
        <dbReference type="ARBA" id="ARBA00022857"/>
    </source>
</evidence>
<dbReference type="InterPro" id="IPR050765">
    <property type="entry name" value="Riboflavin_Biosynth_HTPR"/>
</dbReference>
<dbReference type="PANTHER" id="PTHR38011">
    <property type="entry name" value="DIHYDROFOLATE REDUCTASE FAMILY PROTEIN (AFU_ORTHOLOGUE AFUA_8G06820)"/>
    <property type="match status" value="1"/>
</dbReference>
<dbReference type="Pfam" id="PF01872">
    <property type="entry name" value="RibD_C"/>
    <property type="match status" value="1"/>
</dbReference>
<dbReference type="EMBL" id="VIFK01000001">
    <property type="protein sequence ID" value="TQF01032.1"/>
    <property type="molecule type" value="Genomic_DNA"/>
</dbReference>
<dbReference type="InterPro" id="IPR002734">
    <property type="entry name" value="RibDG_C"/>
</dbReference>
<dbReference type="GO" id="GO:0009231">
    <property type="term" value="P:riboflavin biosynthetic process"/>
    <property type="evidence" value="ECO:0007669"/>
    <property type="project" value="InterPro"/>
</dbReference>
<evidence type="ECO:0000256" key="3">
    <source>
        <dbReference type="ARBA" id="ARBA00023002"/>
    </source>
</evidence>
<comment type="caution">
    <text evidence="5">The sequence shown here is derived from an EMBL/GenBank/DDBJ whole genome shotgun (WGS) entry which is preliminary data.</text>
</comment>
<keyword evidence="2" id="KW-0521">NADP</keyword>
<gene>
    <name evidence="5" type="ORF">FKY71_00170</name>
</gene>
<dbReference type="RefSeq" id="WP_222519197.1">
    <property type="nucleotide sequence ID" value="NZ_MBFX01000004.1"/>
</dbReference>
<evidence type="ECO:0000313" key="6">
    <source>
        <dbReference type="Proteomes" id="UP000315400"/>
    </source>
</evidence>